<evidence type="ECO:0000313" key="1">
    <source>
        <dbReference type="EMBL" id="PTQ46363.1"/>
    </source>
</evidence>
<dbReference type="EMBL" id="KZ772683">
    <property type="protein sequence ID" value="PTQ46363.1"/>
    <property type="molecule type" value="Genomic_DNA"/>
</dbReference>
<reference evidence="2" key="1">
    <citation type="journal article" date="2017" name="Cell">
        <title>Insights into land plant evolution garnered from the Marchantia polymorpha genome.</title>
        <authorList>
            <person name="Bowman J.L."/>
            <person name="Kohchi T."/>
            <person name="Yamato K.T."/>
            <person name="Jenkins J."/>
            <person name="Shu S."/>
            <person name="Ishizaki K."/>
            <person name="Yamaoka S."/>
            <person name="Nishihama R."/>
            <person name="Nakamura Y."/>
            <person name="Berger F."/>
            <person name="Adam C."/>
            <person name="Aki S.S."/>
            <person name="Althoff F."/>
            <person name="Araki T."/>
            <person name="Arteaga-Vazquez M.A."/>
            <person name="Balasubrmanian S."/>
            <person name="Barry K."/>
            <person name="Bauer D."/>
            <person name="Boehm C.R."/>
            <person name="Briginshaw L."/>
            <person name="Caballero-Perez J."/>
            <person name="Catarino B."/>
            <person name="Chen F."/>
            <person name="Chiyoda S."/>
            <person name="Chovatia M."/>
            <person name="Davies K.M."/>
            <person name="Delmans M."/>
            <person name="Demura T."/>
            <person name="Dierschke T."/>
            <person name="Dolan L."/>
            <person name="Dorantes-Acosta A.E."/>
            <person name="Eklund D.M."/>
            <person name="Florent S.N."/>
            <person name="Flores-Sandoval E."/>
            <person name="Fujiyama A."/>
            <person name="Fukuzawa H."/>
            <person name="Galik B."/>
            <person name="Grimanelli D."/>
            <person name="Grimwood J."/>
            <person name="Grossniklaus U."/>
            <person name="Hamada T."/>
            <person name="Haseloff J."/>
            <person name="Hetherington A.J."/>
            <person name="Higo A."/>
            <person name="Hirakawa Y."/>
            <person name="Hundley H.N."/>
            <person name="Ikeda Y."/>
            <person name="Inoue K."/>
            <person name="Inoue S.I."/>
            <person name="Ishida S."/>
            <person name="Jia Q."/>
            <person name="Kakita M."/>
            <person name="Kanazawa T."/>
            <person name="Kawai Y."/>
            <person name="Kawashima T."/>
            <person name="Kennedy M."/>
            <person name="Kinose K."/>
            <person name="Kinoshita T."/>
            <person name="Kohara Y."/>
            <person name="Koide E."/>
            <person name="Komatsu K."/>
            <person name="Kopischke S."/>
            <person name="Kubo M."/>
            <person name="Kyozuka J."/>
            <person name="Lagercrantz U."/>
            <person name="Lin S.S."/>
            <person name="Lindquist E."/>
            <person name="Lipzen A.M."/>
            <person name="Lu C.W."/>
            <person name="De Luna E."/>
            <person name="Martienssen R.A."/>
            <person name="Minamino N."/>
            <person name="Mizutani M."/>
            <person name="Mizutani M."/>
            <person name="Mochizuki N."/>
            <person name="Monte I."/>
            <person name="Mosher R."/>
            <person name="Nagasaki H."/>
            <person name="Nakagami H."/>
            <person name="Naramoto S."/>
            <person name="Nishitani K."/>
            <person name="Ohtani M."/>
            <person name="Okamoto T."/>
            <person name="Okumura M."/>
            <person name="Phillips J."/>
            <person name="Pollak B."/>
            <person name="Reinders A."/>
            <person name="Rovekamp M."/>
            <person name="Sano R."/>
            <person name="Sawa S."/>
            <person name="Schmid M.W."/>
            <person name="Shirakawa M."/>
            <person name="Solano R."/>
            <person name="Spunde A."/>
            <person name="Suetsugu N."/>
            <person name="Sugano S."/>
            <person name="Sugiyama A."/>
            <person name="Sun R."/>
            <person name="Suzuki Y."/>
            <person name="Takenaka M."/>
            <person name="Takezawa D."/>
            <person name="Tomogane H."/>
            <person name="Tsuzuki M."/>
            <person name="Ueda T."/>
            <person name="Umeda M."/>
            <person name="Ward J.M."/>
            <person name="Watanabe Y."/>
            <person name="Yazaki K."/>
            <person name="Yokoyama R."/>
            <person name="Yoshitake Y."/>
            <person name="Yotsui I."/>
            <person name="Zachgo S."/>
            <person name="Schmutz J."/>
        </authorList>
    </citation>
    <scope>NUCLEOTIDE SEQUENCE [LARGE SCALE GENOMIC DNA]</scope>
    <source>
        <strain evidence="2">Tak-1</strain>
    </source>
</reference>
<proteinExistence type="predicted"/>
<dbReference type="Gramene" id="Mp4g10650.1">
    <property type="protein sequence ID" value="Mp4g10650.1.cds1"/>
    <property type="gene ID" value="Mp4g10650"/>
</dbReference>
<protein>
    <submittedName>
        <fullName evidence="1">Uncharacterized protein</fullName>
    </submittedName>
</protein>
<organism evidence="1 2">
    <name type="scientific">Marchantia polymorpha</name>
    <name type="common">Common liverwort</name>
    <name type="synonym">Marchantia aquatica</name>
    <dbReference type="NCBI Taxonomy" id="3197"/>
    <lineage>
        <taxon>Eukaryota</taxon>
        <taxon>Viridiplantae</taxon>
        <taxon>Streptophyta</taxon>
        <taxon>Embryophyta</taxon>
        <taxon>Marchantiophyta</taxon>
        <taxon>Marchantiopsida</taxon>
        <taxon>Marchantiidae</taxon>
        <taxon>Marchantiales</taxon>
        <taxon>Marchantiaceae</taxon>
        <taxon>Marchantia</taxon>
    </lineage>
</organism>
<evidence type="ECO:0000313" key="2">
    <source>
        <dbReference type="Proteomes" id="UP000244005"/>
    </source>
</evidence>
<keyword evidence="2" id="KW-1185">Reference proteome</keyword>
<name>A0A2R6XJS1_MARPO</name>
<sequence length="54" mass="5841">MYVCIQRYFLTGHLGVLFSWCSLSSFPSHICWSSITSRQQAGSVVSAAAAANVT</sequence>
<dbReference type="Proteomes" id="UP000244005">
    <property type="component" value="Unassembled WGS sequence"/>
</dbReference>
<accession>A0A2R6XJS1</accession>
<dbReference type="AlphaFoldDB" id="A0A2R6XJS1"/>
<gene>
    <name evidence="1" type="ORF">MARPO_0011s0051</name>
</gene>